<evidence type="ECO:0000313" key="1">
    <source>
        <dbReference type="EMBL" id="RYU92733.1"/>
    </source>
</evidence>
<dbReference type="Proteomes" id="UP000293162">
    <property type="component" value="Unassembled WGS sequence"/>
</dbReference>
<dbReference type="EMBL" id="SEWF01000075">
    <property type="protein sequence ID" value="RYU92733.1"/>
    <property type="molecule type" value="Genomic_DNA"/>
</dbReference>
<dbReference type="RefSeq" id="WP_130024097.1">
    <property type="nucleotide sequence ID" value="NZ_SEWF01000075.1"/>
</dbReference>
<dbReference type="InterPro" id="IPR015018">
    <property type="entry name" value="DUF1905"/>
</dbReference>
<gene>
    <name evidence="1" type="ORF">EWM59_25690</name>
</gene>
<reference evidence="1 2" key="1">
    <citation type="submission" date="2019-02" db="EMBL/GenBank/DDBJ databases">
        <title>Bacterial novel species Emticicia sp. 17J42-9 isolated from soil.</title>
        <authorList>
            <person name="Jung H.-Y."/>
        </authorList>
    </citation>
    <scope>NUCLEOTIDE SEQUENCE [LARGE SCALE GENOMIC DNA]</scope>
    <source>
        <strain evidence="1 2">17J42-9</strain>
    </source>
</reference>
<protein>
    <submittedName>
        <fullName evidence="1">DUF1905 domain-containing protein</fullName>
    </submittedName>
</protein>
<sequence>MDIPLIDEDFLLERFEGKGGWTFAQIPQIPRNSSLPFGWVRVRGTIDGFEIKGYNLMPMSNGKLFLAVRLEIRKKIKKEAGDKVRIILYADGLPVEIPDELKECLQNESGLYEKFLTYSEGEKKGFINWIYSAKTDETKAERIVKTMEKIEKGQKFYM</sequence>
<organism evidence="1 2">
    <name type="scientific">Emticicia agri</name>
    <dbReference type="NCBI Taxonomy" id="2492393"/>
    <lineage>
        <taxon>Bacteria</taxon>
        <taxon>Pseudomonadati</taxon>
        <taxon>Bacteroidota</taxon>
        <taxon>Cytophagia</taxon>
        <taxon>Cytophagales</taxon>
        <taxon>Leadbetterellaceae</taxon>
        <taxon>Emticicia</taxon>
    </lineage>
</organism>
<name>A0A4Q5LTI8_9BACT</name>
<dbReference type="SUPFAM" id="SSF141694">
    <property type="entry name" value="AF2212/PG0164-like"/>
    <property type="match status" value="1"/>
</dbReference>
<proteinExistence type="predicted"/>
<accession>A0A4Q5LTI8</accession>
<dbReference type="InterPro" id="IPR037079">
    <property type="entry name" value="AF2212/PG0164-like_sf"/>
</dbReference>
<keyword evidence="2" id="KW-1185">Reference proteome</keyword>
<dbReference type="Pfam" id="PF08922">
    <property type="entry name" value="DUF1905"/>
    <property type="match status" value="1"/>
</dbReference>
<evidence type="ECO:0000313" key="2">
    <source>
        <dbReference type="Proteomes" id="UP000293162"/>
    </source>
</evidence>
<dbReference type="Pfam" id="PF13376">
    <property type="entry name" value="OmdA"/>
    <property type="match status" value="1"/>
</dbReference>
<dbReference type="AlphaFoldDB" id="A0A4Q5LTI8"/>
<dbReference type="Gene3D" id="2.40.30.100">
    <property type="entry name" value="AF2212/PG0164-like"/>
    <property type="match status" value="1"/>
</dbReference>
<comment type="caution">
    <text evidence="1">The sequence shown here is derived from an EMBL/GenBank/DDBJ whole genome shotgun (WGS) entry which is preliminary data.</text>
</comment>
<dbReference type="OrthoDB" id="8246703at2"/>